<sequence length="90" mass="9717">MIPLPQQEKAELHQEMIQDAATADRGSLAILIRNAATNPLPATIHSSIPQAAAGENSFCVLIYNGDQLLIPVVVSAPDRFITLRELPDSQ</sequence>
<keyword evidence="2" id="KW-1185">Reference proteome</keyword>
<dbReference type="Proteomes" id="UP000190888">
    <property type="component" value="Unassembled WGS sequence"/>
</dbReference>
<protein>
    <submittedName>
        <fullName evidence="1">Uncharacterized protein</fullName>
    </submittedName>
</protein>
<proteinExistence type="predicted"/>
<reference evidence="1 2" key="1">
    <citation type="submission" date="2017-02" db="EMBL/GenBank/DDBJ databases">
        <authorList>
            <person name="Peterson S.W."/>
        </authorList>
    </citation>
    <scope>NUCLEOTIDE SEQUENCE [LARGE SCALE GENOMIC DNA]</scope>
    <source>
        <strain evidence="1 2">DSM 22335</strain>
    </source>
</reference>
<dbReference type="AlphaFoldDB" id="A0A1T4R113"/>
<name>A0A1T4R113_9BACT</name>
<evidence type="ECO:0000313" key="2">
    <source>
        <dbReference type="Proteomes" id="UP000190888"/>
    </source>
</evidence>
<gene>
    <name evidence="1" type="ORF">SAMN04488132_11052</name>
</gene>
<dbReference type="EMBL" id="FUWH01000010">
    <property type="protein sequence ID" value="SKA09703.1"/>
    <property type="molecule type" value="Genomic_DNA"/>
</dbReference>
<evidence type="ECO:0000313" key="1">
    <source>
        <dbReference type="EMBL" id="SKA09703.1"/>
    </source>
</evidence>
<organism evidence="1 2">
    <name type="scientific">Sediminibacterium ginsengisoli</name>
    <dbReference type="NCBI Taxonomy" id="413434"/>
    <lineage>
        <taxon>Bacteria</taxon>
        <taxon>Pseudomonadati</taxon>
        <taxon>Bacteroidota</taxon>
        <taxon>Chitinophagia</taxon>
        <taxon>Chitinophagales</taxon>
        <taxon>Chitinophagaceae</taxon>
        <taxon>Sediminibacterium</taxon>
    </lineage>
</organism>
<accession>A0A1T4R113</accession>
<dbReference type="STRING" id="413434.SAMN04488132_11052"/>